<gene>
    <name evidence="2" type="ORF">A3G98_00885</name>
</gene>
<keyword evidence="1" id="KW-1133">Transmembrane helix</keyword>
<dbReference type="EMBL" id="MFVR01000020">
    <property type="protein sequence ID" value="OGJ01454.1"/>
    <property type="molecule type" value="Genomic_DNA"/>
</dbReference>
<keyword evidence="1" id="KW-0812">Transmembrane</keyword>
<sequence>MIAKFLQREKYVVIHGQTRKFRITKWLILILVSFLLYMWKGTSFVGLLWVTLAVLGTTFHFFLRYKTRGWRQPWGPVKEIKTPFD</sequence>
<reference evidence="2 3" key="1">
    <citation type="journal article" date="2016" name="Nat. Commun.">
        <title>Thousands of microbial genomes shed light on interconnected biogeochemical processes in an aquifer system.</title>
        <authorList>
            <person name="Anantharaman K."/>
            <person name="Brown C.T."/>
            <person name="Hug L.A."/>
            <person name="Sharon I."/>
            <person name="Castelle C.J."/>
            <person name="Probst A.J."/>
            <person name="Thomas B.C."/>
            <person name="Singh A."/>
            <person name="Wilkins M.J."/>
            <person name="Karaoz U."/>
            <person name="Brodie E.L."/>
            <person name="Williams K.H."/>
            <person name="Hubbard S.S."/>
            <person name="Banfield J.F."/>
        </authorList>
    </citation>
    <scope>NUCLEOTIDE SEQUENCE [LARGE SCALE GENOMIC DNA]</scope>
</reference>
<name>A0A1F6Y509_9BACT</name>
<evidence type="ECO:0000313" key="2">
    <source>
        <dbReference type="EMBL" id="OGJ01454.1"/>
    </source>
</evidence>
<feature type="transmembrane region" description="Helical" evidence="1">
    <location>
        <begin position="45"/>
        <end position="63"/>
    </location>
</feature>
<proteinExistence type="predicted"/>
<keyword evidence="1" id="KW-0472">Membrane</keyword>
<dbReference type="AlphaFoldDB" id="A0A1F6Y509"/>
<accession>A0A1F6Y509</accession>
<comment type="caution">
    <text evidence="2">The sequence shown here is derived from an EMBL/GenBank/DDBJ whole genome shotgun (WGS) entry which is preliminary data.</text>
</comment>
<evidence type="ECO:0000313" key="3">
    <source>
        <dbReference type="Proteomes" id="UP000178661"/>
    </source>
</evidence>
<feature type="transmembrane region" description="Helical" evidence="1">
    <location>
        <begin position="21"/>
        <end position="39"/>
    </location>
</feature>
<evidence type="ECO:0000256" key="1">
    <source>
        <dbReference type="SAM" id="Phobius"/>
    </source>
</evidence>
<evidence type="ECO:0008006" key="4">
    <source>
        <dbReference type="Google" id="ProtNLM"/>
    </source>
</evidence>
<dbReference type="Proteomes" id="UP000178661">
    <property type="component" value="Unassembled WGS sequence"/>
</dbReference>
<protein>
    <recommendedName>
        <fullName evidence="4">DUF418 domain-containing protein</fullName>
    </recommendedName>
</protein>
<organism evidence="2 3">
    <name type="scientific">Candidatus Nomurabacteria bacterium RIFCSPLOWO2_12_FULL_37_8</name>
    <dbReference type="NCBI Taxonomy" id="1801793"/>
    <lineage>
        <taxon>Bacteria</taxon>
        <taxon>Candidatus Nomuraibacteriota</taxon>
    </lineage>
</organism>